<gene>
    <name evidence="1" type="ORF">DC3_52510</name>
</gene>
<reference evidence="1 2" key="1">
    <citation type="submission" date="2019-07" db="EMBL/GenBank/DDBJ databases">
        <title>Whole genome shotgun sequence of Deinococcus cellulosilyticus NBRC 106333.</title>
        <authorList>
            <person name="Hosoyama A."/>
            <person name="Uohara A."/>
            <person name="Ohji S."/>
            <person name="Ichikawa N."/>
        </authorList>
    </citation>
    <scope>NUCLEOTIDE SEQUENCE [LARGE SCALE GENOMIC DNA]</scope>
    <source>
        <strain evidence="1 2">NBRC 106333</strain>
    </source>
</reference>
<organism evidence="1 2">
    <name type="scientific">Deinococcus cellulosilyticus (strain DSM 18568 / NBRC 106333 / KACC 11606 / 5516J-15)</name>
    <dbReference type="NCBI Taxonomy" id="1223518"/>
    <lineage>
        <taxon>Bacteria</taxon>
        <taxon>Thermotogati</taxon>
        <taxon>Deinococcota</taxon>
        <taxon>Deinococci</taxon>
        <taxon>Deinococcales</taxon>
        <taxon>Deinococcaceae</taxon>
        <taxon>Deinococcus</taxon>
    </lineage>
</organism>
<sequence length="105" mass="11348">MQKSDFGGEASTPDFFEMDETTSLSRTLWRKRFTGSSSAVIDGVSLVESLSVTDVVSVEVSGVDCARTVVENRNRVNAAKMLFFMVSPDASVAAESQISASRVFL</sequence>
<evidence type="ECO:0000313" key="1">
    <source>
        <dbReference type="EMBL" id="GEM49616.1"/>
    </source>
</evidence>
<evidence type="ECO:0000313" key="2">
    <source>
        <dbReference type="Proteomes" id="UP000321306"/>
    </source>
</evidence>
<dbReference type="AlphaFoldDB" id="A0A511NAP6"/>
<comment type="caution">
    <text evidence="1">The sequence shown here is derived from an EMBL/GenBank/DDBJ whole genome shotgun (WGS) entry which is preliminary data.</text>
</comment>
<name>A0A511NAP6_DEIC1</name>
<keyword evidence="2" id="KW-1185">Reference proteome</keyword>
<protein>
    <submittedName>
        <fullName evidence="1">Uncharacterized protein</fullName>
    </submittedName>
</protein>
<proteinExistence type="predicted"/>
<dbReference type="EMBL" id="BJXB01000039">
    <property type="protein sequence ID" value="GEM49616.1"/>
    <property type="molecule type" value="Genomic_DNA"/>
</dbReference>
<dbReference type="Proteomes" id="UP000321306">
    <property type="component" value="Unassembled WGS sequence"/>
</dbReference>
<accession>A0A511NAP6</accession>